<evidence type="ECO:0000313" key="9">
    <source>
        <dbReference type="EnsemblMetazoa" id="XP_020893580.1"/>
    </source>
</evidence>
<evidence type="ECO:0000313" key="10">
    <source>
        <dbReference type="Proteomes" id="UP000887567"/>
    </source>
</evidence>
<keyword evidence="4" id="KW-0677">Repeat</keyword>
<dbReference type="OMA" id="VWFSHNG"/>
<dbReference type="GO" id="GO:0003743">
    <property type="term" value="F:translation initiation factor activity"/>
    <property type="evidence" value="ECO:0007669"/>
    <property type="project" value="UniProtKB-UniRule"/>
</dbReference>
<evidence type="ECO:0000256" key="1">
    <source>
        <dbReference type="ARBA" id="ARBA00022490"/>
    </source>
</evidence>
<feature type="repeat" description="WD" evidence="8">
    <location>
        <begin position="180"/>
        <end position="221"/>
    </location>
</feature>
<dbReference type="InterPro" id="IPR015943">
    <property type="entry name" value="WD40/YVTN_repeat-like_dom_sf"/>
</dbReference>
<keyword evidence="5 7" id="KW-0648">Protein biosynthesis</keyword>
<dbReference type="RefSeq" id="XP_020893580.1">
    <property type="nucleotide sequence ID" value="XM_021037921.2"/>
</dbReference>
<reference evidence="9" key="1">
    <citation type="submission" date="2022-11" db="UniProtKB">
        <authorList>
            <consortium name="EnsemblMetazoa"/>
        </authorList>
    </citation>
    <scope>IDENTIFICATION</scope>
</reference>
<proteinExistence type="inferred from homology"/>
<feature type="repeat" description="WD" evidence="8">
    <location>
        <begin position="277"/>
        <end position="307"/>
    </location>
</feature>
<dbReference type="AlphaFoldDB" id="A0A913WSV2"/>
<evidence type="ECO:0000256" key="2">
    <source>
        <dbReference type="ARBA" id="ARBA00022540"/>
    </source>
</evidence>
<comment type="similarity">
    <text evidence="6">Belongs to the WD repeat STRAP family.</text>
</comment>
<evidence type="ECO:0000256" key="5">
    <source>
        <dbReference type="ARBA" id="ARBA00022917"/>
    </source>
</evidence>
<sequence>MKPIVLHGHERAITLIKYNRMGDLLFSSAKDTKPTVWYSLNGERLGTYNGHGGAIWCFDINWDSTKFVSGSADNSMRLWDCEMGTTISRLDTSTAVRTCGFSYCGNLIMFSTDRQMGHNCHIMMVDIRQDFKTPVLTVEVPGPKVTSAVWGPLDEMFITGHENGELIQWDPKSGSKLINVHEHTKAINDIQMYKDYTMFVTASKDNTAKLFDTDSFRHLKTYKTERPVNSASLSPIKDHVVLGGGQEAMDVTTTSTRIGKFDARFYHTIFEEEIGRVKGHFGPINSVAFHPDGKSYSSGGEDGYVRIHSFDMSYYDIEFEH</sequence>
<dbReference type="PROSITE" id="PS50082">
    <property type="entry name" value="WD_REPEATS_2"/>
    <property type="match status" value="4"/>
</dbReference>
<evidence type="ECO:0000256" key="6">
    <source>
        <dbReference type="ARBA" id="ARBA00038394"/>
    </source>
</evidence>
<dbReference type="OrthoDB" id="24966at2759"/>
<dbReference type="GO" id="GO:0016282">
    <property type="term" value="C:eukaryotic 43S preinitiation complex"/>
    <property type="evidence" value="ECO:0007669"/>
    <property type="project" value="UniProtKB-UniRule"/>
</dbReference>
<feature type="repeat" description="WD" evidence="8">
    <location>
        <begin position="6"/>
        <end position="47"/>
    </location>
</feature>
<dbReference type="GO" id="GO:0003723">
    <property type="term" value="F:RNA binding"/>
    <property type="evidence" value="ECO:0007669"/>
    <property type="project" value="TreeGrafter"/>
</dbReference>
<dbReference type="Pfam" id="PF24805">
    <property type="entry name" value="EIF3I"/>
    <property type="match status" value="1"/>
</dbReference>
<comment type="subcellular location">
    <subcellularLocation>
        <location evidence="7">Cytoplasm</location>
    </subcellularLocation>
</comment>
<dbReference type="GeneID" id="110232710"/>
<dbReference type="InterPro" id="IPR001680">
    <property type="entry name" value="WD40_rpt"/>
</dbReference>
<evidence type="ECO:0000256" key="7">
    <source>
        <dbReference type="HAMAP-Rule" id="MF_03008"/>
    </source>
</evidence>
<keyword evidence="1 7" id="KW-0963">Cytoplasm</keyword>
<evidence type="ECO:0000256" key="8">
    <source>
        <dbReference type="PROSITE-ProRule" id="PRU00221"/>
    </source>
</evidence>
<dbReference type="GO" id="GO:0001732">
    <property type="term" value="P:formation of cytoplasmic translation initiation complex"/>
    <property type="evidence" value="ECO:0007669"/>
    <property type="project" value="UniProtKB-UniRule"/>
</dbReference>
<organism evidence="9 10">
    <name type="scientific">Exaiptasia diaphana</name>
    <name type="common">Tropical sea anemone</name>
    <name type="synonym">Aiptasia pulchella</name>
    <dbReference type="NCBI Taxonomy" id="2652724"/>
    <lineage>
        <taxon>Eukaryota</taxon>
        <taxon>Metazoa</taxon>
        <taxon>Cnidaria</taxon>
        <taxon>Anthozoa</taxon>
        <taxon>Hexacorallia</taxon>
        <taxon>Actiniaria</taxon>
        <taxon>Aiptasiidae</taxon>
        <taxon>Exaiptasia</taxon>
    </lineage>
</organism>
<dbReference type="GO" id="GO:0033290">
    <property type="term" value="C:eukaryotic 48S preinitiation complex"/>
    <property type="evidence" value="ECO:0007669"/>
    <property type="project" value="UniProtKB-UniRule"/>
</dbReference>
<dbReference type="SMART" id="SM00320">
    <property type="entry name" value="WD40"/>
    <property type="match status" value="5"/>
</dbReference>
<dbReference type="EnsemblMetazoa" id="XM_021037921.2">
    <property type="protein sequence ID" value="XP_020893580.1"/>
    <property type="gene ID" value="LOC110232710"/>
</dbReference>
<dbReference type="InterPro" id="IPR036322">
    <property type="entry name" value="WD40_repeat_dom_sf"/>
</dbReference>
<comment type="similarity">
    <text evidence="7">Belongs to the eIF-3 subunit I family.</text>
</comment>
<accession>A0A913WSV2</accession>
<dbReference type="HAMAP" id="MF_03008">
    <property type="entry name" value="eIF3i"/>
    <property type="match status" value="1"/>
</dbReference>
<dbReference type="InterPro" id="IPR027525">
    <property type="entry name" value="eIF3i"/>
</dbReference>
<feature type="repeat" description="WD" evidence="8">
    <location>
        <begin position="48"/>
        <end position="89"/>
    </location>
</feature>
<keyword evidence="3 8" id="KW-0853">WD repeat</keyword>
<dbReference type="PANTHER" id="PTHR19877">
    <property type="entry name" value="EUKARYOTIC TRANSLATION INITIATION FACTOR 3 SUBUNIT I"/>
    <property type="match status" value="1"/>
</dbReference>
<keyword evidence="10" id="KW-1185">Reference proteome</keyword>
<evidence type="ECO:0000256" key="4">
    <source>
        <dbReference type="ARBA" id="ARBA00022737"/>
    </source>
</evidence>
<keyword evidence="2 7" id="KW-0396">Initiation factor</keyword>
<dbReference type="PANTHER" id="PTHR19877:SF1">
    <property type="entry name" value="EUKARYOTIC TRANSLATION INITIATION FACTOR 3 SUBUNIT I"/>
    <property type="match status" value="1"/>
</dbReference>
<dbReference type="FunFam" id="2.130.10.10:FF:000127">
    <property type="entry name" value="Eukaryotic translation initiation factor 3 subunit I"/>
    <property type="match status" value="1"/>
</dbReference>
<dbReference type="SUPFAM" id="SSF50978">
    <property type="entry name" value="WD40 repeat-like"/>
    <property type="match status" value="1"/>
</dbReference>
<dbReference type="KEGG" id="epa:110232710"/>
<comment type="function">
    <text evidence="7">Component of the eukaryotic translation initiation factor 3 (eIF-3) complex, which is involved in protein synthesis of a specialized repertoire of mRNAs and, together with other initiation factors, stimulates binding of mRNA and methionyl-tRNAi to the 40S ribosome. The eIF-3 complex specifically targets and initiates translation of a subset of mRNAs involved in cell proliferation.</text>
</comment>
<evidence type="ECO:0000256" key="3">
    <source>
        <dbReference type="ARBA" id="ARBA00022574"/>
    </source>
</evidence>
<dbReference type="Gene3D" id="2.130.10.10">
    <property type="entry name" value="YVTN repeat-like/Quinoprotein amine dehydrogenase"/>
    <property type="match status" value="1"/>
</dbReference>
<dbReference type="GO" id="GO:0071541">
    <property type="term" value="C:eukaryotic translation initiation factor 3 complex, eIF3m"/>
    <property type="evidence" value="ECO:0007669"/>
    <property type="project" value="TreeGrafter"/>
</dbReference>
<name>A0A913WSV2_EXADI</name>
<comment type="subunit">
    <text evidence="7">Component of the eukaryotic translation initiation factor 3 (eIF-3) complex.</text>
</comment>
<dbReference type="Proteomes" id="UP000887567">
    <property type="component" value="Unplaced"/>
</dbReference>
<dbReference type="PROSITE" id="PS50294">
    <property type="entry name" value="WD_REPEATS_REGION"/>
    <property type="match status" value="2"/>
</dbReference>
<protein>
    <recommendedName>
        <fullName evidence="7">Eukaryotic translation initiation factor 3 subunit I</fullName>
        <shortName evidence="7">eIF3i</shortName>
    </recommendedName>
</protein>